<keyword evidence="1" id="KW-0472">Membrane</keyword>
<feature type="transmembrane region" description="Helical" evidence="1">
    <location>
        <begin position="186"/>
        <end position="202"/>
    </location>
</feature>
<dbReference type="STRING" id="140314.SAMN04488076_10459"/>
<accession>A0A143YT99</accession>
<proteinExistence type="predicted"/>
<feature type="transmembrane region" description="Helical" evidence="1">
    <location>
        <begin position="208"/>
        <end position="226"/>
    </location>
</feature>
<feature type="transmembrane region" description="Helical" evidence="1">
    <location>
        <begin position="161"/>
        <end position="179"/>
    </location>
</feature>
<evidence type="ECO:0000256" key="1">
    <source>
        <dbReference type="SAM" id="Phobius"/>
    </source>
</evidence>
<evidence type="ECO:0000313" key="3">
    <source>
        <dbReference type="Proteomes" id="UP000242754"/>
    </source>
</evidence>
<evidence type="ECO:0008006" key="4">
    <source>
        <dbReference type="Google" id="ProtNLM"/>
    </source>
</evidence>
<feature type="transmembrane region" description="Helical" evidence="1">
    <location>
        <begin position="61"/>
        <end position="88"/>
    </location>
</feature>
<feature type="transmembrane region" description="Helical" evidence="1">
    <location>
        <begin position="29"/>
        <end position="49"/>
    </location>
</feature>
<feature type="transmembrane region" description="Helical" evidence="1">
    <location>
        <begin position="233"/>
        <end position="251"/>
    </location>
</feature>
<organism evidence="2 3">
    <name type="scientific">Trichococcus palustris</name>
    <dbReference type="NCBI Taxonomy" id="140314"/>
    <lineage>
        <taxon>Bacteria</taxon>
        <taxon>Bacillati</taxon>
        <taxon>Bacillota</taxon>
        <taxon>Bacilli</taxon>
        <taxon>Lactobacillales</taxon>
        <taxon>Carnobacteriaceae</taxon>
        <taxon>Trichococcus</taxon>
    </lineage>
</organism>
<feature type="transmembrane region" description="Helical" evidence="1">
    <location>
        <begin position="394"/>
        <end position="411"/>
    </location>
</feature>
<keyword evidence="1" id="KW-1133">Transmembrane helix</keyword>
<sequence>MASLTLMVLWWYMLISPILIYWMQMPRVLLYIGDVINFFVFLLALVSYNKISVKRFHAEKILLLMLLFSFVGILSAIINQISVITLIWGIRSQLRFFAFFFSCIVFLKMKDVNIVLNVVKLLFWISLPLTIIEAYFVTYPAGTIIGDMVGGFYYNFSGSNLPLNAILLVEVTGVTIKYFTKNIKISTFLLTCAAAMVMATMAELKVYFIEFAVIIILCAIWSKVLLKGVITIALSFVIIIVTATMFTTFNGNGSSSYNEVMTVQGFIEYATRDSGYDGVGDLNRLTGIRTLRENLFRDSAITRAIGIGMGGGEYTNFFVSDFYKQYNWLHYQWFQAIWTYVETGTVGIVVFVMIFFVAFRKSRKDTMDFSISNFVSVMIIEMVVLFFYNTSLRAETAGFLLYLIIAIPYIYEKEQQPSINKLTNSIF</sequence>
<evidence type="ECO:0000313" key="2">
    <source>
        <dbReference type="EMBL" id="CZQ96549.1"/>
    </source>
</evidence>
<keyword evidence="1" id="KW-0812">Transmembrane</keyword>
<dbReference type="Proteomes" id="UP000242754">
    <property type="component" value="Unassembled WGS sequence"/>
</dbReference>
<keyword evidence="3" id="KW-1185">Reference proteome</keyword>
<protein>
    <recommendedName>
        <fullName evidence="4">O-antigen ligase-related</fullName>
    </recommendedName>
</protein>
<gene>
    <name evidence="2" type="ORF">Tpal_2022</name>
</gene>
<feature type="transmembrane region" description="Helical" evidence="1">
    <location>
        <begin position="121"/>
        <end position="141"/>
    </location>
</feature>
<dbReference type="AlphaFoldDB" id="A0A143YT99"/>
<reference evidence="2 3" key="1">
    <citation type="submission" date="2016-02" db="EMBL/GenBank/DDBJ databases">
        <authorList>
            <person name="Wen L."/>
            <person name="He K."/>
            <person name="Yang H."/>
        </authorList>
    </citation>
    <scope>NUCLEOTIDE SEQUENCE [LARGE SCALE GENOMIC DNA]</scope>
    <source>
        <strain evidence="2">Trichococcus palustris</strain>
    </source>
</reference>
<feature type="transmembrane region" description="Helical" evidence="1">
    <location>
        <begin position="94"/>
        <end position="109"/>
    </location>
</feature>
<feature type="transmembrane region" description="Helical" evidence="1">
    <location>
        <begin position="371"/>
        <end position="388"/>
    </location>
</feature>
<feature type="transmembrane region" description="Helical" evidence="1">
    <location>
        <begin position="7"/>
        <end position="23"/>
    </location>
</feature>
<dbReference type="EMBL" id="FJNE01000006">
    <property type="protein sequence ID" value="CZQ96549.1"/>
    <property type="molecule type" value="Genomic_DNA"/>
</dbReference>
<feature type="transmembrane region" description="Helical" evidence="1">
    <location>
        <begin position="337"/>
        <end position="359"/>
    </location>
</feature>
<name>A0A143YT99_9LACT</name>